<name>A0A1I5SVX6_9FIRM</name>
<organism evidence="2 3">
    <name type="scientific">Butyrivibrio proteoclasticus</name>
    <dbReference type="NCBI Taxonomy" id="43305"/>
    <lineage>
        <taxon>Bacteria</taxon>
        <taxon>Bacillati</taxon>
        <taxon>Bacillota</taxon>
        <taxon>Clostridia</taxon>
        <taxon>Lachnospirales</taxon>
        <taxon>Lachnospiraceae</taxon>
        <taxon>Butyrivibrio</taxon>
    </lineage>
</organism>
<keyword evidence="3" id="KW-1185">Reference proteome</keyword>
<evidence type="ECO:0000313" key="2">
    <source>
        <dbReference type="EMBL" id="SFP74935.1"/>
    </source>
</evidence>
<protein>
    <submittedName>
        <fullName evidence="2">Uncharacterized protein</fullName>
    </submittedName>
</protein>
<evidence type="ECO:0000313" key="3">
    <source>
        <dbReference type="Proteomes" id="UP000182624"/>
    </source>
</evidence>
<accession>A0A1I5SVX6</accession>
<keyword evidence="1" id="KW-1133">Transmembrane helix</keyword>
<keyword evidence="1" id="KW-0812">Transmembrane</keyword>
<proteinExistence type="predicted"/>
<keyword evidence="1" id="KW-0472">Membrane</keyword>
<evidence type="ECO:0000256" key="1">
    <source>
        <dbReference type="SAM" id="Phobius"/>
    </source>
</evidence>
<reference evidence="3" key="1">
    <citation type="submission" date="2016-10" db="EMBL/GenBank/DDBJ databases">
        <authorList>
            <person name="Varghese N."/>
            <person name="Submissions S."/>
        </authorList>
    </citation>
    <scope>NUCLEOTIDE SEQUENCE [LARGE SCALE GENOMIC DNA]</scope>
    <source>
        <strain evidence="3">P18</strain>
    </source>
</reference>
<feature type="transmembrane region" description="Helical" evidence="1">
    <location>
        <begin position="21"/>
        <end position="44"/>
    </location>
</feature>
<sequence>MSKNKRKNAYYKSKKEDKNSAFGHLMISIIILGVVVLLFINVALPIIKEGTKKIVAEKTVDLIEDNIDKIAADHPEVKEALESLSEEDRETVTEIIADHIDTETAGEVMEYVNEGDKDGLMEYAVENLSPEEISKLAEIYGRYSH</sequence>
<dbReference type="OrthoDB" id="2005433at2"/>
<dbReference type="RefSeq" id="WP_074885903.1">
    <property type="nucleotide sequence ID" value="NZ_FOXO01000007.1"/>
</dbReference>
<gene>
    <name evidence="2" type="ORF">SAMN04487928_10792</name>
</gene>
<dbReference type="Proteomes" id="UP000182624">
    <property type="component" value="Unassembled WGS sequence"/>
</dbReference>
<dbReference type="EMBL" id="FOXO01000007">
    <property type="protein sequence ID" value="SFP74935.1"/>
    <property type="molecule type" value="Genomic_DNA"/>
</dbReference>
<dbReference type="AlphaFoldDB" id="A0A1I5SVX6"/>